<sequence length="554" mass="64057">MKIVLRLQKDDDFIEIERKGPLPVKDIADEYQKELPYTVLMARVNGKDEELTYMLEEDCKVELLDMRTHSANLAYQHSLSLIYLKAVMDVLGDLAVEIENSLNNGLYTEIKTKGSITAEQVRAIEKRMREIVDEDLPIVREVYSRQEAIELWGKYNYPEKSRLLEKTSEVKEAKFYRIEGYRNFFYGLMAPSTGYIEHFELRKYRRGVLLRFPHPSRPDRMPVFKDDRKLYSAFGEANKWQKLLEVAYLPDLNEKIQSGDARELILLSEALHEKKIAEIADKITRRKKRIILIAGPSSSGKTTFARRLCIQLRVNGLSPLYMGTDDYFVERSQTPLGDDGLPNYEDLEALDIQLFNDNMNGLLKGRAVDIPEFDFLEGKKVFGKRITSIRNNQPIVVEGIHALNGKLTEYIDDDEKFKIYISPFTQLNIDVHNRVPTTDARILRRIVRDYKYRGHSAEATLALWPKVRAGEDKNIFPYNGEADVLFNSALVYELAILKKYAEPLLESVPSDSAQYSEAVRMLKFIKFFEVLEDEKDIPNNSIMREFIGGSIFVE</sequence>
<accession>A0A9D1HDQ7</accession>
<evidence type="ECO:0000313" key="2">
    <source>
        <dbReference type="EMBL" id="HIT99112.1"/>
    </source>
</evidence>
<gene>
    <name evidence="2" type="ORF">IAD12_02530</name>
</gene>
<dbReference type="Proteomes" id="UP000824159">
    <property type="component" value="Unassembled WGS sequence"/>
</dbReference>
<dbReference type="Gene3D" id="3.10.20.30">
    <property type="match status" value="1"/>
</dbReference>
<reference evidence="2" key="1">
    <citation type="submission" date="2020-10" db="EMBL/GenBank/DDBJ databases">
        <authorList>
            <person name="Gilroy R."/>
        </authorList>
    </citation>
    <scope>NUCLEOTIDE SEQUENCE</scope>
    <source>
        <strain evidence="2">CHK176-22527</strain>
    </source>
</reference>
<dbReference type="GO" id="GO:0005524">
    <property type="term" value="F:ATP binding"/>
    <property type="evidence" value="ECO:0007669"/>
    <property type="project" value="InterPro"/>
</dbReference>
<protein>
    <submittedName>
        <fullName evidence="2">Nucleoside kinase</fullName>
    </submittedName>
</protein>
<dbReference type="SUPFAM" id="SSF52540">
    <property type="entry name" value="P-loop containing nucleoside triphosphate hydrolases"/>
    <property type="match status" value="1"/>
</dbReference>
<dbReference type="InterPro" id="IPR027417">
    <property type="entry name" value="P-loop_NTPase"/>
</dbReference>
<organism evidence="2 3">
    <name type="scientific">Candidatus Allocopromorpha excrementavium</name>
    <dbReference type="NCBI Taxonomy" id="2840741"/>
    <lineage>
        <taxon>Bacteria</taxon>
        <taxon>Bacillati</taxon>
        <taxon>Bacillota</taxon>
        <taxon>Clostridia</taxon>
        <taxon>Eubacteriales</taxon>
        <taxon>Eubacteriaceae</taxon>
        <taxon>Eubacteriaceae incertae sedis</taxon>
        <taxon>Candidatus Allocopromorpha</taxon>
    </lineage>
</organism>
<dbReference type="EMBL" id="DVLX01000027">
    <property type="protein sequence ID" value="HIT99112.1"/>
    <property type="molecule type" value="Genomic_DNA"/>
</dbReference>
<proteinExistence type="predicted"/>
<evidence type="ECO:0000259" key="1">
    <source>
        <dbReference type="Pfam" id="PF00485"/>
    </source>
</evidence>
<comment type="caution">
    <text evidence="2">The sequence shown here is derived from an EMBL/GenBank/DDBJ whole genome shotgun (WGS) entry which is preliminary data.</text>
</comment>
<dbReference type="GO" id="GO:0016301">
    <property type="term" value="F:kinase activity"/>
    <property type="evidence" value="ECO:0007669"/>
    <property type="project" value="UniProtKB-KW"/>
</dbReference>
<dbReference type="AlphaFoldDB" id="A0A9D1HDQ7"/>
<dbReference type="CDD" id="cd02028">
    <property type="entry name" value="UMPK_like"/>
    <property type="match status" value="1"/>
</dbReference>
<keyword evidence="2" id="KW-0418">Kinase</keyword>
<feature type="domain" description="Phosphoribulokinase/uridine kinase" evidence="1">
    <location>
        <begin position="290"/>
        <end position="488"/>
    </location>
</feature>
<reference evidence="2" key="2">
    <citation type="journal article" date="2021" name="PeerJ">
        <title>Extensive microbial diversity within the chicken gut microbiome revealed by metagenomics and culture.</title>
        <authorList>
            <person name="Gilroy R."/>
            <person name="Ravi A."/>
            <person name="Getino M."/>
            <person name="Pursley I."/>
            <person name="Horton D.L."/>
            <person name="Alikhan N.F."/>
            <person name="Baker D."/>
            <person name="Gharbi K."/>
            <person name="Hall N."/>
            <person name="Watson M."/>
            <person name="Adriaenssens E.M."/>
            <person name="Foster-Nyarko E."/>
            <person name="Jarju S."/>
            <person name="Secka A."/>
            <person name="Antonio M."/>
            <person name="Oren A."/>
            <person name="Chaudhuri R.R."/>
            <person name="La Ragione R."/>
            <person name="Hildebrand F."/>
            <person name="Pallen M.J."/>
        </authorList>
    </citation>
    <scope>NUCLEOTIDE SEQUENCE</scope>
    <source>
        <strain evidence="2">CHK176-22527</strain>
    </source>
</reference>
<dbReference type="InterPro" id="IPR018163">
    <property type="entry name" value="Thr/Ala-tRNA-synth_IIc_edit"/>
</dbReference>
<dbReference type="SUPFAM" id="SSF55186">
    <property type="entry name" value="ThrRS/AlaRS common domain"/>
    <property type="match status" value="1"/>
</dbReference>
<dbReference type="InterPro" id="IPR012675">
    <property type="entry name" value="Beta-grasp_dom_sf"/>
</dbReference>
<dbReference type="Pfam" id="PF00485">
    <property type="entry name" value="PRK"/>
    <property type="match status" value="1"/>
</dbReference>
<evidence type="ECO:0000313" key="3">
    <source>
        <dbReference type="Proteomes" id="UP000824159"/>
    </source>
</evidence>
<dbReference type="Gene3D" id="3.30.980.10">
    <property type="entry name" value="Threonyl-trna Synthetase, Chain A, domain 2"/>
    <property type="match status" value="1"/>
</dbReference>
<dbReference type="PANTHER" id="PTHR10285">
    <property type="entry name" value="URIDINE KINASE"/>
    <property type="match status" value="1"/>
</dbReference>
<dbReference type="Gene3D" id="3.40.50.300">
    <property type="entry name" value="P-loop containing nucleotide triphosphate hydrolases"/>
    <property type="match status" value="1"/>
</dbReference>
<dbReference type="InterPro" id="IPR006083">
    <property type="entry name" value="PRK/URK"/>
</dbReference>
<name>A0A9D1HDQ7_9FIRM</name>
<keyword evidence="2" id="KW-0808">Transferase</keyword>